<reference evidence="3 4" key="1">
    <citation type="submission" date="2018-08" db="EMBL/GenBank/DDBJ databases">
        <title>Pallidiluteibacterium maritimus gen. nov., sp. nov., isolated from coastal sediment.</title>
        <authorList>
            <person name="Zhou L.Y."/>
        </authorList>
    </citation>
    <scope>NUCLEOTIDE SEQUENCE [LARGE SCALE GENOMIC DNA]</scope>
    <source>
        <strain evidence="3 4">XSD2</strain>
    </source>
</reference>
<dbReference type="OrthoDB" id="7876517at2"/>
<dbReference type="Pfam" id="PF12680">
    <property type="entry name" value="SnoaL_2"/>
    <property type="match status" value="1"/>
</dbReference>
<feature type="signal peptide" evidence="1">
    <location>
        <begin position="1"/>
        <end position="16"/>
    </location>
</feature>
<name>A0A399T2C4_9BACT</name>
<dbReference type="InterPro" id="IPR032710">
    <property type="entry name" value="NTF2-like_dom_sf"/>
</dbReference>
<dbReference type="GO" id="GO:0030638">
    <property type="term" value="P:polyketide metabolic process"/>
    <property type="evidence" value="ECO:0007669"/>
    <property type="project" value="InterPro"/>
</dbReference>
<keyword evidence="4" id="KW-1185">Reference proteome</keyword>
<dbReference type="InterPro" id="IPR037401">
    <property type="entry name" value="SnoaL-like"/>
</dbReference>
<protein>
    <recommendedName>
        <fullName evidence="2">SnoaL-like domain-containing protein</fullName>
    </recommendedName>
</protein>
<accession>A0A399T2C4</accession>
<evidence type="ECO:0000259" key="2">
    <source>
        <dbReference type="Pfam" id="PF12680"/>
    </source>
</evidence>
<feature type="domain" description="SnoaL-like" evidence="2">
    <location>
        <begin position="190"/>
        <end position="299"/>
    </location>
</feature>
<dbReference type="AlphaFoldDB" id="A0A399T2C4"/>
<keyword evidence="1" id="KW-0732">Signal</keyword>
<evidence type="ECO:0000313" key="3">
    <source>
        <dbReference type="EMBL" id="RIJ48387.1"/>
    </source>
</evidence>
<dbReference type="PANTHER" id="PTHR38436:SF1">
    <property type="entry name" value="ESTER CYCLASE"/>
    <property type="match status" value="1"/>
</dbReference>
<dbReference type="SUPFAM" id="SSF54427">
    <property type="entry name" value="NTF2-like"/>
    <property type="match status" value="1"/>
</dbReference>
<proteinExistence type="predicted"/>
<dbReference type="EMBL" id="QWGR01000005">
    <property type="protein sequence ID" value="RIJ48387.1"/>
    <property type="molecule type" value="Genomic_DNA"/>
</dbReference>
<dbReference type="Gene3D" id="3.10.450.50">
    <property type="match status" value="1"/>
</dbReference>
<dbReference type="PROSITE" id="PS51257">
    <property type="entry name" value="PROKAR_LIPOPROTEIN"/>
    <property type="match status" value="1"/>
</dbReference>
<dbReference type="PANTHER" id="PTHR38436">
    <property type="entry name" value="POLYKETIDE CYCLASE SNOAL-LIKE DOMAIN"/>
    <property type="match status" value="1"/>
</dbReference>
<dbReference type="InterPro" id="IPR009959">
    <property type="entry name" value="Cyclase_SnoaL-like"/>
</dbReference>
<gene>
    <name evidence="3" type="ORF">D1614_11735</name>
</gene>
<comment type="caution">
    <text evidence="3">The sequence shown here is derived from an EMBL/GenBank/DDBJ whole genome shotgun (WGS) entry which is preliminary data.</text>
</comment>
<dbReference type="Proteomes" id="UP000265926">
    <property type="component" value="Unassembled WGS sequence"/>
</dbReference>
<sequence length="318" mass="35403">MKRLIFLLWSISLLFAGCDMNDSLSNEIDTDMKSAEMKMVPIKGEIQSHVTESLDGVPVIGNLSGNISHLGKLISDKSTWYTIFVEMDEQTWTISWEMFGSVCAANGDFLKYTLSGAFSIPENKITGEAVFDGGTGRFCQAQGSMEFTGYADDAMNITTMYMQIDGIISNVGSSHRGENATVTQNESIARSFIEAWDIHDADLLTSLFAEEFTYTEVTTGRIYNDKDALAMYLNATIAGIPDTRFEVVSIVANERFAVVEWIWKGTNTVGWPAMGIPPTGKYFELPGISVMEIENGQIIWNKDYWDWNTFLQLIGVIP</sequence>
<evidence type="ECO:0000256" key="1">
    <source>
        <dbReference type="SAM" id="SignalP"/>
    </source>
</evidence>
<dbReference type="RefSeq" id="WP_119438120.1">
    <property type="nucleotide sequence ID" value="NZ_QWGR01000005.1"/>
</dbReference>
<evidence type="ECO:0000313" key="4">
    <source>
        <dbReference type="Proteomes" id="UP000265926"/>
    </source>
</evidence>
<feature type="chain" id="PRO_5017369471" description="SnoaL-like domain-containing protein" evidence="1">
    <location>
        <begin position="17"/>
        <end position="318"/>
    </location>
</feature>
<organism evidence="3 4">
    <name type="scientific">Maribellus luteus</name>
    <dbReference type="NCBI Taxonomy" id="2305463"/>
    <lineage>
        <taxon>Bacteria</taxon>
        <taxon>Pseudomonadati</taxon>
        <taxon>Bacteroidota</taxon>
        <taxon>Bacteroidia</taxon>
        <taxon>Marinilabiliales</taxon>
        <taxon>Prolixibacteraceae</taxon>
        <taxon>Maribellus</taxon>
    </lineage>
</organism>